<accession>A0A2C9D8U1</accession>
<dbReference type="OrthoDB" id="9815326at2"/>
<gene>
    <name evidence="1" type="ORF">HDIA_3027</name>
</gene>
<dbReference type="SUPFAM" id="SSF53187">
    <property type="entry name" value="Zn-dependent exopeptidases"/>
    <property type="match status" value="1"/>
</dbReference>
<dbReference type="PIRSF" id="PIRSF029730">
    <property type="entry name" value="UCP029730"/>
    <property type="match status" value="1"/>
</dbReference>
<dbReference type="RefSeq" id="WP_099556932.1">
    <property type="nucleotide sequence ID" value="NZ_LT960614.1"/>
</dbReference>
<proteinExistence type="predicted"/>
<dbReference type="Proteomes" id="UP000223606">
    <property type="component" value="Chromosome 1"/>
</dbReference>
<dbReference type="AlphaFoldDB" id="A0A2C9D8U1"/>
<dbReference type="Gene3D" id="3.40.630.40">
    <property type="entry name" value="Zn-dependent exopeptidases"/>
    <property type="match status" value="1"/>
</dbReference>
<reference evidence="2" key="1">
    <citation type="submission" date="2017-09" db="EMBL/GenBank/DDBJ databases">
        <title>Genome sequence of Nannocystis excedens DSM 71.</title>
        <authorList>
            <person name="Blom J."/>
        </authorList>
    </citation>
    <scope>NUCLEOTIDE SEQUENCE [LARGE SCALE GENOMIC DNA]</scope>
    <source>
        <strain evidence="2">type strain: E19</strain>
    </source>
</reference>
<dbReference type="KEGG" id="hdi:HDIA_3027"/>
<organism evidence="1 2">
    <name type="scientific">Hartmannibacter diazotrophicus</name>
    <dbReference type="NCBI Taxonomy" id="1482074"/>
    <lineage>
        <taxon>Bacteria</taxon>
        <taxon>Pseudomonadati</taxon>
        <taxon>Pseudomonadota</taxon>
        <taxon>Alphaproteobacteria</taxon>
        <taxon>Hyphomicrobiales</taxon>
        <taxon>Pleomorphomonadaceae</taxon>
        <taxon>Hartmannibacter</taxon>
    </lineage>
</organism>
<name>A0A2C9D8U1_9HYPH</name>
<dbReference type="InterPro" id="IPR007709">
    <property type="entry name" value="N-FG_amidohydro"/>
</dbReference>
<sequence>MVAQPSSAPFAIENADGTAPFLIVCDHASNAIPARFANLGLTEQERADHIAWDPGALAVSRHLSKLADAPLFRSTVSRLMLDCNRPETSATLIPDVSETTVIPGNTNLSPEERAERIAEFHRPYHDGLTQFVDEQLARRHGKPPAVVAIHTFTPVYKGERRDLEIGVLFDKDTRLALPMLDDLKSLAGVDARANEPYSPADEVYYTLDRHAVARGLANVMIEIRNDTIPGEAEANIWAKRLKTAIDHALATCQA</sequence>
<evidence type="ECO:0000313" key="1">
    <source>
        <dbReference type="EMBL" id="SON56568.1"/>
    </source>
</evidence>
<dbReference type="InterPro" id="IPR011227">
    <property type="entry name" value="UCP029730"/>
</dbReference>
<dbReference type="Pfam" id="PF05013">
    <property type="entry name" value="FGase"/>
    <property type="match status" value="1"/>
</dbReference>
<keyword evidence="2" id="KW-1185">Reference proteome</keyword>
<evidence type="ECO:0000313" key="2">
    <source>
        <dbReference type="Proteomes" id="UP000223606"/>
    </source>
</evidence>
<protein>
    <submittedName>
        <fullName evidence="1">N-formylglutamate deformylase</fullName>
    </submittedName>
</protein>
<dbReference type="EMBL" id="LT960614">
    <property type="protein sequence ID" value="SON56568.1"/>
    <property type="molecule type" value="Genomic_DNA"/>
</dbReference>